<dbReference type="InterPro" id="IPR000253">
    <property type="entry name" value="FHA_dom"/>
</dbReference>
<dbReference type="GO" id="GO:0016020">
    <property type="term" value="C:membrane"/>
    <property type="evidence" value="ECO:0007669"/>
    <property type="project" value="UniProtKB-SubCell"/>
</dbReference>
<comment type="caution">
    <text evidence="14">The sequence shown here is derived from an EMBL/GenBank/DDBJ whole genome shotgun (WGS) entry which is preliminary data.</text>
</comment>
<dbReference type="Proteomes" id="UP000517765">
    <property type="component" value="Unassembled WGS sequence"/>
</dbReference>
<gene>
    <name evidence="14" type="ORF">FNX44_000810</name>
    <name evidence="13" type="ORF">H3147_18550</name>
</gene>
<dbReference type="EMBL" id="JABJXA010000120">
    <property type="protein sequence ID" value="MBB1260808.1"/>
    <property type="molecule type" value="Genomic_DNA"/>
</dbReference>
<evidence type="ECO:0000259" key="12">
    <source>
        <dbReference type="PROSITE" id="PS50893"/>
    </source>
</evidence>
<feature type="transmembrane region" description="Helical" evidence="10">
    <location>
        <begin position="897"/>
        <end position="917"/>
    </location>
</feature>
<evidence type="ECO:0000256" key="3">
    <source>
        <dbReference type="ARBA" id="ARBA00022553"/>
    </source>
</evidence>
<dbReference type="InterPro" id="IPR050352">
    <property type="entry name" value="ABCG_transporters"/>
</dbReference>
<dbReference type="FunFam" id="3.40.50.300:FF:000474">
    <property type="entry name" value="Putative ABC transporter ATP-binding subunit"/>
    <property type="match status" value="1"/>
</dbReference>
<protein>
    <submittedName>
        <fullName evidence="14">FHA domain-containing protein</fullName>
    </submittedName>
</protein>
<feature type="domain" description="FHA" evidence="11">
    <location>
        <begin position="349"/>
        <end position="399"/>
    </location>
</feature>
<feature type="transmembrane region" description="Helical" evidence="10">
    <location>
        <begin position="822"/>
        <end position="849"/>
    </location>
</feature>
<feature type="domain" description="ABC transporter" evidence="12">
    <location>
        <begin position="431"/>
        <end position="672"/>
    </location>
</feature>
<dbReference type="InterPro" id="IPR013525">
    <property type="entry name" value="ABC2_TM"/>
</dbReference>
<evidence type="ECO:0000256" key="9">
    <source>
        <dbReference type="SAM" id="MobiDB-lite"/>
    </source>
</evidence>
<evidence type="ECO:0000259" key="11">
    <source>
        <dbReference type="PROSITE" id="PS50006"/>
    </source>
</evidence>
<proteinExistence type="predicted"/>
<dbReference type="GO" id="GO:0005524">
    <property type="term" value="F:ATP binding"/>
    <property type="evidence" value="ECO:0007669"/>
    <property type="project" value="UniProtKB-KW"/>
</dbReference>
<evidence type="ECO:0000256" key="5">
    <source>
        <dbReference type="ARBA" id="ARBA00022741"/>
    </source>
</evidence>
<dbReference type="OrthoDB" id="9804819at2"/>
<dbReference type="PROSITE" id="PS50006">
    <property type="entry name" value="FHA_DOMAIN"/>
    <property type="match status" value="2"/>
</dbReference>
<reference evidence="13" key="3">
    <citation type="journal article" name="Syst. Appl. Microbiol.">
        <title>Streptomyces alkaliterrae sp. nov., isolated from an alkaline soil, and emended descriptions of Streptomyces alkaliphilus, Streptomyces calidiresistens and Streptomyces durbertensis.</title>
        <authorList>
            <person name="Swiecimska M."/>
            <person name="Golinska P."/>
            <person name="Nouioui I."/>
            <person name="Wypij M."/>
            <person name="Rai M."/>
            <person name="Sangal V."/>
            <person name="Goodfellow M."/>
        </authorList>
    </citation>
    <scope>NUCLEOTIDE SEQUENCE</scope>
    <source>
        <strain evidence="13">OF8</strain>
    </source>
</reference>
<dbReference type="Gene3D" id="3.40.50.300">
    <property type="entry name" value="P-loop containing nucleotide triphosphate hydrolases"/>
    <property type="match status" value="1"/>
</dbReference>
<dbReference type="Pfam" id="PF00498">
    <property type="entry name" value="FHA"/>
    <property type="match status" value="2"/>
</dbReference>
<organism evidence="14 15">
    <name type="scientific">Streptomyces alkaliterrae</name>
    <dbReference type="NCBI Taxonomy" id="2213162"/>
    <lineage>
        <taxon>Bacteria</taxon>
        <taxon>Bacillati</taxon>
        <taxon>Actinomycetota</taxon>
        <taxon>Actinomycetes</taxon>
        <taxon>Kitasatosporales</taxon>
        <taxon>Streptomycetaceae</taxon>
        <taxon>Streptomyces</taxon>
    </lineage>
</organism>
<evidence type="ECO:0000256" key="4">
    <source>
        <dbReference type="ARBA" id="ARBA00022692"/>
    </source>
</evidence>
<keyword evidence="2" id="KW-0813">Transport</keyword>
<dbReference type="Pfam" id="PF01061">
    <property type="entry name" value="ABC2_membrane"/>
    <property type="match status" value="1"/>
</dbReference>
<dbReference type="Gene3D" id="2.60.200.20">
    <property type="match status" value="2"/>
</dbReference>
<evidence type="ECO:0000256" key="10">
    <source>
        <dbReference type="SAM" id="Phobius"/>
    </source>
</evidence>
<dbReference type="GO" id="GO:0140359">
    <property type="term" value="F:ABC-type transporter activity"/>
    <property type="evidence" value="ECO:0007669"/>
    <property type="project" value="InterPro"/>
</dbReference>
<dbReference type="PANTHER" id="PTHR48041">
    <property type="entry name" value="ABC TRANSPORTER G FAMILY MEMBER 28"/>
    <property type="match status" value="1"/>
</dbReference>
<feature type="transmembrane region" description="Helical" evidence="10">
    <location>
        <begin position="782"/>
        <end position="801"/>
    </location>
</feature>
<keyword evidence="6" id="KW-0067">ATP-binding</keyword>
<dbReference type="InterPro" id="IPR027417">
    <property type="entry name" value="P-loop_NTPase"/>
</dbReference>
<feature type="region of interest" description="Disordered" evidence="9">
    <location>
        <begin position="205"/>
        <end position="338"/>
    </location>
</feature>
<dbReference type="AlphaFoldDB" id="A0A5P0YJ90"/>
<keyword evidence="7 10" id="KW-1133">Transmembrane helix</keyword>
<dbReference type="PANTHER" id="PTHR48041:SF139">
    <property type="entry name" value="PROTEIN SCARLET"/>
    <property type="match status" value="1"/>
</dbReference>
<evidence type="ECO:0000313" key="15">
    <source>
        <dbReference type="Proteomes" id="UP000320857"/>
    </source>
</evidence>
<sequence length="999" mass="108252">MRSWWFPRYPPSAGFVRPSVTRTGDGRPCGGVPSASGASATSLSRDGGRHEAVPRCAGAVALRASFDASVTVWSPDPGPTSCEAVKPGIVPHRCSPSQDPAGRGRSGEKFVGHGVPELVLELNGQTWTLDPSRSYTLGRDPQGDVVIEDARVSWRHAVLRWGGNSWLLEDQGSTNGTFAQGHRVQHLDLSAGTVVHLGNAGDGPRLTFGGAASPGGQPQGGEWHQAAARQHAQPQHAPQAQPGWQQQGGQQQGGWAQQPQGGRQQAAWPQQPAAQQPQGGQQPHPPQQHAAQPHVPAQQAPHAPAHDPAAAGQPSAAGVTPAAQRPQSQGLGGDRSPTTFHQLALGRVMRIGRALENELVVSDLQVSRLHAEFLAAPDGRFEIHDLGSHNGTYVNGQQLPKNGRQQIGPNDIVGIGHSTFRLVGDRLEEFVDTGEVSFAARHLTVQVDGGKTILNDVSFGVPEKSVIAVIGPSGSGKSTLLKALTGYRPANQGEVLYDNRNLYTHFAELRHRIGLVPQDDILHTALKVRTALRYAAKLRFPGDVAEAERNARVEEVLAELKLDIHADKRITSLSGGQRKRVSVALELLTKPSLIFLDEPTSGLDPGMDRDVMQLLRGLADDGRTVLVVTHSVAELQLCDKLLVMAPGGGVAYFGPPEEALNFFGYETWADVFSAFENYRDYDWMGRWRGSEHYRLYAADIDAVAPQPVNFQQQQAKLQKPQSWGSQLWTLMRRYGSVIASDRGFIGLMFILPAVLGVVSVVIPSDHGLAFGKPPTFTNRDASTILLILAVGMCFSAAANSVRELIKERVIYERERATGLSRSAYLMSKVIILGLITALQGVIICAIGFIPRDMPEEGLLFSNTPAIEMTLVVIALGLASMMVGLIISSLVKTAEKTMPLLVMFAIVQVVFTGVLFQIHDKPGIEQLAWLMPSRWAVSGMGNTVQLNVLLPWDVQNPDPLWDHELSQWFLNMGVLLTMSVLCGVVVARFLRRHEPEVMRK</sequence>
<evidence type="ECO:0000313" key="14">
    <source>
        <dbReference type="EMBL" id="MQS00443.1"/>
    </source>
</evidence>
<feature type="compositionally biased region" description="Low complexity" evidence="9">
    <location>
        <begin position="209"/>
        <end position="314"/>
    </location>
</feature>
<dbReference type="SMART" id="SM00382">
    <property type="entry name" value="AAA"/>
    <property type="match status" value="1"/>
</dbReference>
<dbReference type="InterPro" id="IPR017871">
    <property type="entry name" value="ABC_transporter-like_CS"/>
</dbReference>
<keyword evidence="4 10" id="KW-0812">Transmembrane</keyword>
<accession>A0A5P0YJ90</accession>
<keyword evidence="8 10" id="KW-0472">Membrane</keyword>
<dbReference type="SUPFAM" id="SSF49879">
    <property type="entry name" value="SMAD/FHA domain"/>
    <property type="match status" value="2"/>
</dbReference>
<keyword evidence="15" id="KW-1185">Reference proteome</keyword>
<keyword evidence="3" id="KW-0597">Phosphoprotein</keyword>
<dbReference type="EMBL" id="VJYK02000003">
    <property type="protein sequence ID" value="MQS00443.1"/>
    <property type="molecule type" value="Genomic_DNA"/>
</dbReference>
<feature type="transmembrane region" description="Helical" evidence="10">
    <location>
        <begin position="967"/>
        <end position="989"/>
    </location>
</feature>
<feature type="domain" description="FHA" evidence="11">
    <location>
        <begin position="135"/>
        <end position="184"/>
    </location>
</feature>
<reference evidence="14 15" key="1">
    <citation type="submission" date="2019-10" db="EMBL/GenBank/DDBJ databases">
        <title>Streptomyces sp. nov., a novel actinobacterium isolated from alkaline environment.</title>
        <authorList>
            <person name="Golinska P."/>
        </authorList>
    </citation>
    <scope>NUCLEOTIDE SEQUENCE [LARGE SCALE GENOMIC DNA]</scope>
    <source>
        <strain evidence="14 15">OF1</strain>
    </source>
</reference>
<name>A0A5P0YJ90_9ACTN</name>
<dbReference type="SMART" id="SM00240">
    <property type="entry name" value="FHA"/>
    <property type="match status" value="2"/>
</dbReference>
<evidence type="ECO:0000256" key="7">
    <source>
        <dbReference type="ARBA" id="ARBA00022989"/>
    </source>
</evidence>
<dbReference type="CDD" id="cd03213">
    <property type="entry name" value="ABCG_EPDR"/>
    <property type="match status" value="1"/>
</dbReference>
<evidence type="ECO:0000313" key="16">
    <source>
        <dbReference type="Proteomes" id="UP000517765"/>
    </source>
</evidence>
<dbReference type="Pfam" id="PF00005">
    <property type="entry name" value="ABC_tran"/>
    <property type="match status" value="1"/>
</dbReference>
<evidence type="ECO:0000256" key="2">
    <source>
        <dbReference type="ARBA" id="ARBA00022448"/>
    </source>
</evidence>
<reference evidence="16" key="2">
    <citation type="submission" date="2020-05" db="EMBL/GenBank/DDBJ databases">
        <title>Classification of alakaliphilic streptomycetes isolated from an alkaline soil next to Lonar Crater, India and a proposal for the recognition of Streptomyces alkaliterrae sp. nov.</title>
        <authorList>
            <person name="Golinska P."/>
        </authorList>
    </citation>
    <scope>NUCLEOTIDE SEQUENCE [LARGE SCALE GENOMIC DNA]</scope>
    <source>
        <strain evidence="16">OF8</strain>
    </source>
</reference>
<dbReference type="GO" id="GO:0016887">
    <property type="term" value="F:ATP hydrolysis activity"/>
    <property type="evidence" value="ECO:0007669"/>
    <property type="project" value="InterPro"/>
</dbReference>
<evidence type="ECO:0000256" key="6">
    <source>
        <dbReference type="ARBA" id="ARBA00022840"/>
    </source>
</evidence>
<feature type="region of interest" description="Disordered" evidence="9">
    <location>
        <begin position="19"/>
        <end position="50"/>
    </location>
</feature>
<dbReference type="Proteomes" id="UP000320857">
    <property type="component" value="Unassembled WGS sequence"/>
</dbReference>
<dbReference type="PROSITE" id="PS00211">
    <property type="entry name" value="ABC_TRANSPORTER_1"/>
    <property type="match status" value="1"/>
</dbReference>
<dbReference type="InterPro" id="IPR008984">
    <property type="entry name" value="SMAD_FHA_dom_sf"/>
</dbReference>
<evidence type="ECO:0000256" key="1">
    <source>
        <dbReference type="ARBA" id="ARBA00004141"/>
    </source>
</evidence>
<dbReference type="CDD" id="cd00060">
    <property type="entry name" value="FHA"/>
    <property type="match status" value="1"/>
</dbReference>
<dbReference type="InterPro" id="IPR003593">
    <property type="entry name" value="AAA+_ATPase"/>
</dbReference>
<dbReference type="SUPFAM" id="SSF52540">
    <property type="entry name" value="P-loop containing nucleoside triphosphate hydrolases"/>
    <property type="match status" value="1"/>
</dbReference>
<feature type="transmembrane region" description="Helical" evidence="10">
    <location>
        <begin position="869"/>
        <end position="890"/>
    </location>
</feature>
<evidence type="ECO:0000256" key="8">
    <source>
        <dbReference type="ARBA" id="ARBA00023136"/>
    </source>
</evidence>
<evidence type="ECO:0000313" key="13">
    <source>
        <dbReference type="EMBL" id="MBB1260808.1"/>
    </source>
</evidence>
<dbReference type="PROSITE" id="PS50893">
    <property type="entry name" value="ABC_TRANSPORTER_2"/>
    <property type="match status" value="1"/>
</dbReference>
<dbReference type="InterPro" id="IPR003439">
    <property type="entry name" value="ABC_transporter-like_ATP-bd"/>
</dbReference>
<feature type="transmembrane region" description="Helical" evidence="10">
    <location>
        <begin position="743"/>
        <end position="762"/>
    </location>
</feature>
<comment type="subcellular location">
    <subcellularLocation>
        <location evidence="1">Membrane</location>
        <topology evidence="1">Multi-pass membrane protein</topology>
    </subcellularLocation>
</comment>
<keyword evidence="5" id="KW-0547">Nucleotide-binding</keyword>